<dbReference type="InterPro" id="IPR036390">
    <property type="entry name" value="WH_DNA-bd_sf"/>
</dbReference>
<name>A0ABP4P193_9ACTN</name>
<dbReference type="PRINTS" id="PR00039">
    <property type="entry name" value="HTHLYSR"/>
</dbReference>
<dbReference type="RefSeq" id="WP_344188494.1">
    <property type="nucleotide sequence ID" value="NZ_BAAAND010000002.1"/>
</dbReference>
<dbReference type="Gene3D" id="1.10.10.10">
    <property type="entry name" value="Winged helix-like DNA-binding domain superfamily/Winged helix DNA-binding domain"/>
    <property type="match status" value="1"/>
</dbReference>
<dbReference type="InterPro" id="IPR000847">
    <property type="entry name" value="LysR_HTH_N"/>
</dbReference>
<evidence type="ECO:0000256" key="2">
    <source>
        <dbReference type="ARBA" id="ARBA00023015"/>
    </source>
</evidence>
<organism evidence="6 7">
    <name type="scientific">Kribbella karoonensis</name>
    <dbReference type="NCBI Taxonomy" id="324851"/>
    <lineage>
        <taxon>Bacteria</taxon>
        <taxon>Bacillati</taxon>
        <taxon>Actinomycetota</taxon>
        <taxon>Actinomycetes</taxon>
        <taxon>Propionibacteriales</taxon>
        <taxon>Kribbellaceae</taxon>
        <taxon>Kribbella</taxon>
    </lineage>
</organism>
<keyword evidence="3" id="KW-0238">DNA-binding</keyword>
<dbReference type="Pfam" id="PF00126">
    <property type="entry name" value="HTH_1"/>
    <property type="match status" value="1"/>
</dbReference>
<protein>
    <recommendedName>
        <fullName evidence="5">HTH lysR-type domain-containing protein</fullName>
    </recommendedName>
</protein>
<dbReference type="PROSITE" id="PS50931">
    <property type="entry name" value="HTH_LYSR"/>
    <property type="match status" value="1"/>
</dbReference>
<evidence type="ECO:0000313" key="6">
    <source>
        <dbReference type="EMBL" id="GAA1571818.1"/>
    </source>
</evidence>
<gene>
    <name evidence="6" type="ORF">GCM10009742_13120</name>
</gene>
<feature type="domain" description="HTH lysR-type" evidence="5">
    <location>
        <begin position="2"/>
        <end position="59"/>
    </location>
</feature>
<dbReference type="InterPro" id="IPR005119">
    <property type="entry name" value="LysR_subst-bd"/>
</dbReference>
<proteinExistence type="inferred from homology"/>
<dbReference type="PANTHER" id="PTHR30346">
    <property type="entry name" value="TRANSCRIPTIONAL DUAL REGULATOR HCAR-RELATED"/>
    <property type="match status" value="1"/>
</dbReference>
<keyword evidence="2" id="KW-0805">Transcription regulation</keyword>
<comment type="caution">
    <text evidence="6">The sequence shown here is derived from an EMBL/GenBank/DDBJ whole genome shotgun (WGS) entry which is preliminary data.</text>
</comment>
<evidence type="ECO:0000256" key="3">
    <source>
        <dbReference type="ARBA" id="ARBA00023125"/>
    </source>
</evidence>
<evidence type="ECO:0000259" key="5">
    <source>
        <dbReference type="PROSITE" id="PS50931"/>
    </source>
</evidence>
<dbReference type="PANTHER" id="PTHR30346:SF0">
    <property type="entry name" value="HCA OPERON TRANSCRIPTIONAL ACTIVATOR HCAR"/>
    <property type="match status" value="1"/>
</dbReference>
<evidence type="ECO:0000256" key="1">
    <source>
        <dbReference type="ARBA" id="ARBA00009437"/>
    </source>
</evidence>
<dbReference type="Pfam" id="PF03466">
    <property type="entry name" value="LysR_substrate"/>
    <property type="match status" value="1"/>
</dbReference>
<keyword evidence="4" id="KW-0804">Transcription</keyword>
<dbReference type="Gene3D" id="3.40.190.10">
    <property type="entry name" value="Periplasmic binding protein-like II"/>
    <property type="match status" value="2"/>
</dbReference>
<dbReference type="InterPro" id="IPR036388">
    <property type="entry name" value="WH-like_DNA-bd_sf"/>
</dbReference>
<reference evidence="7" key="1">
    <citation type="journal article" date="2019" name="Int. J. Syst. Evol. Microbiol.">
        <title>The Global Catalogue of Microorganisms (GCM) 10K type strain sequencing project: providing services to taxonomists for standard genome sequencing and annotation.</title>
        <authorList>
            <consortium name="The Broad Institute Genomics Platform"/>
            <consortium name="The Broad Institute Genome Sequencing Center for Infectious Disease"/>
            <person name="Wu L."/>
            <person name="Ma J."/>
        </authorList>
    </citation>
    <scope>NUCLEOTIDE SEQUENCE [LARGE SCALE GENOMIC DNA]</scope>
    <source>
        <strain evidence="7">JCM 14304</strain>
    </source>
</reference>
<keyword evidence="7" id="KW-1185">Reference proteome</keyword>
<dbReference type="EMBL" id="BAAAND010000002">
    <property type="protein sequence ID" value="GAA1571818.1"/>
    <property type="molecule type" value="Genomic_DNA"/>
</dbReference>
<evidence type="ECO:0000313" key="7">
    <source>
        <dbReference type="Proteomes" id="UP001500190"/>
    </source>
</evidence>
<evidence type="ECO:0000256" key="4">
    <source>
        <dbReference type="ARBA" id="ARBA00023163"/>
    </source>
</evidence>
<sequence>MLTERHLQIFVALADEQHFGDAARVVGITQPPLSQGLRRLESLVGAKLFERGAGSVELTPAGAALLPYARRALASMEELHQAAVSRDPEGPEIRLGLTPEVPPASGAALAAACAAAIPGSRVTVVTSPTSTLVNQVTTGRLTLAAVQHPTVLDGLDAGRVVLLPTWALVPETRTLSSRATSGNAVSPTAPPGAVGLRELRGLPVAVRPRAEAPAARDLFMDTLALHRPDGGTVVVTDERAGLAMAAAGQAMVVTADPTLTAPGVRRYRLADDPLPLRLRLVWSRTRTPFLRPDDVMAQLTEALAS</sequence>
<dbReference type="Proteomes" id="UP001500190">
    <property type="component" value="Unassembled WGS sequence"/>
</dbReference>
<accession>A0ABP4P193</accession>
<dbReference type="SUPFAM" id="SSF53850">
    <property type="entry name" value="Periplasmic binding protein-like II"/>
    <property type="match status" value="1"/>
</dbReference>
<comment type="similarity">
    <text evidence="1">Belongs to the LysR transcriptional regulatory family.</text>
</comment>
<dbReference type="SUPFAM" id="SSF46785">
    <property type="entry name" value="Winged helix' DNA-binding domain"/>
    <property type="match status" value="1"/>
</dbReference>